<dbReference type="Gene3D" id="3.40.50.150">
    <property type="entry name" value="Vaccinia Virus protein VP39"/>
    <property type="match status" value="1"/>
</dbReference>
<name>A0A1F4TQP7_UNCSA</name>
<dbReference type="SUPFAM" id="SSF53335">
    <property type="entry name" value="S-adenosyl-L-methionine-dependent methyltransferases"/>
    <property type="match status" value="1"/>
</dbReference>
<proteinExistence type="predicted"/>
<dbReference type="EMBL" id="MEUF01000036">
    <property type="protein sequence ID" value="OGC35052.1"/>
    <property type="molecule type" value="Genomic_DNA"/>
</dbReference>
<dbReference type="InterPro" id="IPR013216">
    <property type="entry name" value="Methyltransf_11"/>
</dbReference>
<gene>
    <name evidence="2" type="ORF">A2311_06000</name>
</gene>
<sequence length="357" mass="40597">MAATGRPAAEKAALGRRLQAVHNSELQRVGFHILRLLENEHSLFDLPRYVDRFYKTYIYSAPQVKILYDDIQEGAATNELGRRKAPFVYIPFELGDESLVLRIHDPAFRQYFGDMLRDPTEILFEQRVGDNIYQYMWREDYEDIRQYAIRLVFDAEARLPFARQNNQTYIRGNPEFRGLMAHQIGELVGAGKRILSIGPGQGELEALLSTQYLQNVEAIELSPAMAAVAREQGIRVHVGDAHQMTSLVSGHFDALVFPESIGYLNLETIFQQSWAILAPGGKLFIITYTIKDGQPIAGYRRQPYRELAAALAKHGFQVERARTFIPIRGRIAISREQADISQSEKEAPILYIRAGKI</sequence>
<dbReference type="Proteomes" id="UP000178951">
    <property type="component" value="Unassembled WGS sequence"/>
</dbReference>
<dbReference type="CDD" id="cd02440">
    <property type="entry name" value="AdoMet_MTases"/>
    <property type="match status" value="1"/>
</dbReference>
<organism evidence="2 3">
    <name type="scientific">candidate division WOR-1 bacterium RIFOXYB2_FULL_48_7</name>
    <dbReference type="NCBI Taxonomy" id="1802583"/>
    <lineage>
        <taxon>Bacteria</taxon>
        <taxon>Bacillati</taxon>
        <taxon>Saganbacteria</taxon>
    </lineage>
</organism>
<evidence type="ECO:0000259" key="1">
    <source>
        <dbReference type="Pfam" id="PF08241"/>
    </source>
</evidence>
<evidence type="ECO:0000313" key="3">
    <source>
        <dbReference type="Proteomes" id="UP000178951"/>
    </source>
</evidence>
<protein>
    <recommendedName>
        <fullName evidence="1">Methyltransferase type 11 domain-containing protein</fullName>
    </recommendedName>
</protein>
<comment type="caution">
    <text evidence="2">The sequence shown here is derived from an EMBL/GenBank/DDBJ whole genome shotgun (WGS) entry which is preliminary data.</text>
</comment>
<dbReference type="Pfam" id="PF08241">
    <property type="entry name" value="Methyltransf_11"/>
    <property type="match status" value="1"/>
</dbReference>
<dbReference type="GO" id="GO:0008757">
    <property type="term" value="F:S-adenosylmethionine-dependent methyltransferase activity"/>
    <property type="evidence" value="ECO:0007669"/>
    <property type="project" value="InterPro"/>
</dbReference>
<reference evidence="2 3" key="1">
    <citation type="journal article" date="2016" name="Nat. Commun.">
        <title>Thousands of microbial genomes shed light on interconnected biogeochemical processes in an aquifer system.</title>
        <authorList>
            <person name="Anantharaman K."/>
            <person name="Brown C.T."/>
            <person name="Hug L.A."/>
            <person name="Sharon I."/>
            <person name="Castelle C.J."/>
            <person name="Probst A.J."/>
            <person name="Thomas B.C."/>
            <person name="Singh A."/>
            <person name="Wilkins M.J."/>
            <person name="Karaoz U."/>
            <person name="Brodie E.L."/>
            <person name="Williams K.H."/>
            <person name="Hubbard S.S."/>
            <person name="Banfield J.F."/>
        </authorList>
    </citation>
    <scope>NUCLEOTIDE SEQUENCE [LARGE SCALE GENOMIC DNA]</scope>
</reference>
<dbReference type="AlphaFoldDB" id="A0A1F4TQP7"/>
<dbReference type="STRING" id="1802583.A2311_06000"/>
<evidence type="ECO:0000313" key="2">
    <source>
        <dbReference type="EMBL" id="OGC35052.1"/>
    </source>
</evidence>
<dbReference type="InterPro" id="IPR029063">
    <property type="entry name" value="SAM-dependent_MTases_sf"/>
</dbReference>
<feature type="domain" description="Methyltransferase type 11" evidence="1">
    <location>
        <begin position="195"/>
        <end position="285"/>
    </location>
</feature>
<accession>A0A1F4TQP7</accession>